<evidence type="ECO:0000313" key="3">
    <source>
        <dbReference type="EMBL" id="RRD90072.1"/>
    </source>
</evidence>
<name>A0A3P2A3P8_9NEIS</name>
<dbReference type="CDD" id="cd00093">
    <property type="entry name" value="HTH_XRE"/>
    <property type="match status" value="1"/>
</dbReference>
<reference evidence="3 4" key="1">
    <citation type="submission" date="2018-11" db="EMBL/GenBank/DDBJ databases">
        <title>Genomes From Bacteria Associated with the Canine Oral Cavity: a Test Case for Automated Genome-Based Taxonomic Assignment.</title>
        <authorList>
            <person name="Coil D.A."/>
            <person name="Jospin G."/>
            <person name="Darling A.E."/>
            <person name="Wallis C."/>
            <person name="Davis I.J."/>
            <person name="Harris S."/>
            <person name="Eisen J.A."/>
            <person name="Holcombe L.J."/>
            <person name="O'Flynn C."/>
        </authorList>
    </citation>
    <scope>NUCLEOTIDE SEQUENCE [LARGE SCALE GENOMIC DNA]</scope>
    <source>
        <strain evidence="3 4">COT-280</strain>
    </source>
</reference>
<dbReference type="OrthoDB" id="5524454at2"/>
<evidence type="ECO:0000313" key="4">
    <source>
        <dbReference type="Proteomes" id="UP000269923"/>
    </source>
</evidence>
<keyword evidence="4" id="KW-1185">Reference proteome</keyword>
<dbReference type="Gene3D" id="1.10.260.40">
    <property type="entry name" value="lambda repressor-like DNA-binding domains"/>
    <property type="match status" value="1"/>
</dbReference>
<dbReference type="InterPro" id="IPR001387">
    <property type="entry name" value="Cro/C1-type_HTH"/>
</dbReference>
<dbReference type="AlphaFoldDB" id="A0A3P2A3P8"/>
<dbReference type="SMART" id="SM00530">
    <property type="entry name" value="HTH_XRE"/>
    <property type="match status" value="1"/>
</dbReference>
<dbReference type="RefSeq" id="WP_124794919.1">
    <property type="nucleotide sequence ID" value="NZ_RQYC01000008.1"/>
</dbReference>
<protein>
    <submittedName>
        <fullName evidence="3">XRE family transcriptional regulator</fullName>
    </submittedName>
</protein>
<feature type="domain" description="HTH cro/C1-type" evidence="2">
    <location>
        <begin position="17"/>
        <end position="71"/>
    </location>
</feature>
<dbReference type="PANTHER" id="PTHR46558:SF4">
    <property type="entry name" value="DNA-BIDING PHAGE PROTEIN"/>
    <property type="match status" value="1"/>
</dbReference>
<dbReference type="PANTHER" id="PTHR46558">
    <property type="entry name" value="TRACRIPTIONAL REGULATORY PROTEIN-RELATED-RELATED"/>
    <property type="match status" value="1"/>
</dbReference>
<dbReference type="SUPFAM" id="SSF47413">
    <property type="entry name" value="lambda repressor-like DNA-binding domains"/>
    <property type="match status" value="1"/>
</dbReference>
<dbReference type="Proteomes" id="UP000269923">
    <property type="component" value="Unassembled WGS sequence"/>
</dbReference>
<dbReference type="InterPro" id="IPR010982">
    <property type="entry name" value="Lambda_DNA-bd_dom_sf"/>
</dbReference>
<accession>A0A3P2A3P8</accession>
<dbReference type="STRING" id="1121352.GCA_000620925_00046"/>
<dbReference type="GO" id="GO:0003677">
    <property type="term" value="F:DNA binding"/>
    <property type="evidence" value="ECO:0007669"/>
    <property type="project" value="UniProtKB-KW"/>
</dbReference>
<evidence type="ECO:0000259" key="2">
    <source>
        <dbReference type="PROSITE" id="PS50943"/>
    </source>
</evidence>
<gene>
    <name evidence="3" type="ORF">EII21_06525</name>
</gene>
<dbReference type="Pfam" id="PF01381">
    <property type="entry name" value="HTH_3"/>
    <property type="match status" value="1"/>
</dbReference>
<sequence>MAKLIPDQTDAAVGKRIQKRRKELGLTAEALSEKIGVSQQQFSRYECGRSKINVSHLADIAVLLDMPIDWFFVDSSGSSKMFADTEAYVPVRGDMLQARLQQHWRRMSAEQKRNLINFLDAMQP</sequence>
<dbReference type="EMBL" id="RQYC01000008">
    <property type="protein sequence ID" value="RRD90072.1"/>
    <property type="molecule type" value="Genomic_DNA"/>
</dbReference>
<comment type="caution">
    <text evidence="3">The sequence shown here is derived from an EMBL/GenBank/DDBJ whole genome shotgun (WGS) entry which is preliminary data.</text>
</comment>
<organism evidence="3 4">
    <name type="scientific">Conchiformibius steedae</name>
    <dbReference type="NCBI Taxonomy" id="153493"/>
    <lineage>
        <taxon>Bacteria</taxon>
        <taxon>Pseudomonadati</taxon>
        <taxon>Pseudomonadota</taxon>
        <taxon>Betaproteobacteria</taxon>
        <taxon>Neisseriales</taxon>
        <taxon>Neisseriaceae</taxon>
        <taxon>Conchiformibius</taxon>
    </lineage>
</organism>
<keyword evidence="1" id="KW-0238">DNA-binding</keyword>
<proteinExistence type="predicted"/>
<evidence type="ECO:0000256" key="1">
    <source>
        <dbReference type="ARBA" id="ARBA00023125"/>
    </source>
</evidence>
<dbReference type="PROSITE" id="PS50943">
    <property type="entry name" value="HTH_CROC1"/>
    <property type="match status" value="1"/>
</dbReference>